<evidence type="ECO:0000313" key="6">
    <source>
        <dbReference type="EMBL" id="GAA0529094.1"/>
    </source>
</evidence>
<dbReference type="InterPro" id="IPR009057">
    <property type="entry name" value="Homeodomain-like_sf"/>
</dbReference>
<keyword evidence="2 4" id="KW-0238">DNA-binding</keyword>
<keyword evidence="3" id="KW-0804">Transcription</keyword>
<dbReference type="Pfam" id="PF17940">
    <property type="entry name" value="TetR_C_31"/>
    <property type="match status" value="1"/>
</dbReference>
<protein>
    <submittedName>
        <fullName evidence="6">TetR/AcrR family transcriptional regulator</fullName>
    </submittedName>
</protein>
<feature type="domain" description="HTH tetR-type" evidence="5">
    <location>
        <begin position="13"/>
        <end position="73"/>
    </location>
</feature>
<organism evidence="6 7">
    <name type="scientific">Saccharopolyspora erythraea</name>
    <name type="common">Streptomyces erythraeus</name>
    <dbReference type="NCBI Taxonomy" id="1836"/>
    <lineage>
        <taxon>Bacteria</taxon>
        <taxon>Bacillati</taxon>
        <taxon>Actinomycetota</taxon>
        <taxon>Actinomycetes</taxon>
        <taxon>Pseudonocardiales</taxon>
        <taxon>Pseudonocardiaceae</taxon>
        <taxon>Saccharopolyspora</taxon>
    </lineage>
</organism>
<dbReference type="InterPro" id="IPR050109">
    <property type="entry name" value="HTH-type_TetR-like_transc_reg"/>
</dbReference>
<evidence type="ECO:0000259" key="5">
    <source>
        <dbReference type="PROSITE" id="PS50977"/>
    </source>
</evidence>
<evidence type="ECO:0000256" key="3">
    <source>
        <dbReference type="ARBA" id="ARBA00023163"/>
    </source>
</evidence>
<accession>A0ABP3MYW7</accession>
<dbReference type="InterPro" id="IPR041583">
    <property type="entry name" value="TetR_C_31"/>
</dbReference>
<evidence type="ECO:0000313" key="7">
    <source>
        <dbReference type="Proteomes" id="UP001500729"/>
    </source>
</evidence>
<dbReference type="InterPro" id="IPR001647">
    <property type="entry name" value="HTH_TetR"/>
</dbReference>
<name>A0ABP3MYW7_SACER</name>
<comment type="caution">
    <text evidence="6">The sequence shown here is derived from an EMBL/GenBank/DDBJ whole genome shotgun (WGS) entry which is preliminary data.</text>
</comment>
<dbReference type="PROSITE" id="PS50977">
    <property type="entry name" value="HTH_TETR_2"/>
    <property type="match status" value="1"/>
</dbReference>
<dbReference type="Pfam" id="PF00440">
    <property type="entry name" value="TetR_N"/>
    <property type="match status" value="1"/>
</dbReference>
<gene>
    <name evidence="6" type="ORF">GCM10009533_30450</name>
</gene>
<dbReference type="InterPro" id="IPR036271">
    <property type="entry name" value="Tet_transcr_reg_TetR-rel_C_sf"/>
</dbReference>
<dbReference type="PANTHER" id="PTHR30055:SF234">
    <property type="entry name" value="HTH-TYPE TRANSCRIPTIONAL REGULATOR BETI"/>
    <property type="match status" value="1"/>
</dbReference>
<proteinExistence type="predicted"/>
<keyword evidence="1" id="KW-0805">Transcription regulation</keyword>
<keyword evidence="7" id="KW-1185">Reference proteome</keyword>
<dbReference type="SUPFAM" id="SSF48498">
    <property type="entry name" value="Tetracyclin repressor-like, C-terminal domain"/>
    <property type="match status" value="1"/>
</dbReference>
<sequence>MARKRLTREESRQETRARLLESAAELFAERGVNGASVEQIAERAGYSRGAFYGNFADKHELVVELLRQRTLRELDEVTAIAREPEPFAALREWHKERAEHLVGWLSLRAELLLYALRTPSFRPQMAERERIARDAHAGSIEATFASLGVEPPADPAFLALIVHALEDGLLVQRLLSPDEVSDEVVVDAVELLMRSWSAAGAAKGDT</sequence>
<dbReference type="RefSeq" id="WP_009944159.1">
    <property type="nucleotide sequence ID" value="NZ_BAAAGS010000017.1"/>
</dbReference>
<dbReference type="Proteomes" id="UP001500729">
    <property type="component" value="Unassembled WGS sequence"/>
</dbReference>
<dbReference type="PRINTS" id="PR00455">
    <property type="entry name" value="HTHTETR"/>
</dbReference>
<evidence type="ECO:0000256" key="1">
    <source>
        <dbReference type="ARBA" id="ARBA00023015"/>
    </source>
</evidence>
<feature type="DNA-binding region" description="H-T-H motif" evidence="4">
    <location>
        <begin position="36"/>
        <end position="55"/>
    </location>
</feature>
<dbReference type="EMBL" id="BAAAGS010000017">
    <property type="protein sequence ID" value="GAA0529094.1"/>
    <property type="molecule type" value="Genomic_DNA"/>
</dbReference>
<reference evidence="7" key="1">
    <citation type="journal article" date="2019" name="Int. J. Syst. Evol. Microbiol.">
        <title>The Global Catalogue of Microorganisms (GCM) 10K type strain sequencing project: providing services to taxonomists for standard genome sequencing and annotation.</title>
        <authorList>
            <consortium name="The Broad Institute Genomics Platform"/>
            <consortium name="The Broad Institute Genome Sequencing Center for Infectious Disease"/>
            <person name="Wu L."/>
            <person name="Ma J."/>
        </authorList>
    </citation>
    <scope>NUCLEOTIDE SEQUENCE [LARGE SCALE GENOMIC DNA]</scope>
    <source>
        <strain evidence="7">JCM 10303</strain>
    </source>
</reference>
<dbReference type="Gene3D" id="1.10.357.10">
    <property type="entry name" value="Tetracycline Repressor, domain 2"/>
    <property type="match status" value="1"/>
</dbReference>
<dbReference type="SUPFAM" id="SSF46689">
    <property type="entry name" value="Homeodomain-like"/>
    <property type="match status" value="1"/>
</dbReference>
<dbReference type="PANTHER" id="PTHR30055">
    <property type="entry name" value="HTH-TYPE TRANSCRIPTIONAL REGULATOR RUTR"/>
    <property type="match status" value="1"/>
</dbReference>
<evidence type="ECO:0000256" key="2">
    <source>
        <dbReference type="ARBA" id="ARBA00023125"/>
    </source>
</evidence>
<evidence type="ECO:0000256" key="4">
    <source>
        <dbReference type="PROSITE-ProRule" id="PRU00335"/>
    </source>
</evidence>